<evidence type="ECO:0000256" key="3">
    <source>
        <dbReference type="ARBA" id="ARBA00022692"/>
    </source>
</evidence>
<dbReference type="PANTHER" id="PTHR21355">
    <property type="entry name" value="G-PROTEIN COUPLED RECEPTOR-ASSOCIATED PROTEIN LMBRD2"/>
    <property type="match status" value="1"/>
</dbReference>
<evidence type="ECO:0000256" key="4">
    <source>
        <dbReference type="ARBA" id="ARBA00022989"/>
    </source>
</evidence>
<feature type="transmembrane region" description="Helical" evidence="7">
    <location>
        <begin position="6"/>
        <end position="25"/>
    </location>
</feature>
<sequence>MAFWPLTIEIIITFVLSSYLLNRFGNWVDQNIITTVSVFISWFFSFIVIFILPLDISTTTYLQCLKDYNITTSGSAVQSHTVEYIGNVTNLTTTPFPIIPTTLPVINPCEEPWSYAPNQVLPTLWRIVYWTAQVLTWIVLPLMQSYSMAGEFTVGGKLKAALIDNAIYYGSFAIIFIVFIIYVSIKTQLNLEGIKIICITASNTWGLFLLVVLLGYGLVEIPRSCFNSSHYGRTLSYLYFKVAKLSAEKCESDEKLDDVLEEIQTCLESLSGDHDPMRPYLDIIVDKCPPEWKQQMMTRLAQNSSLSVSYSGNAFNEKSLTRMHKNIIQAMQTNHRTHCQWDLMINQSIEWEDVAKNEVSLSRLYRPTIEARRSLSPFGNIIRESIYTPKIEWYWKCMFRSSFYRVLGYVLTVFSLMVVWETAFTQIMGHLDVISFIGDIFNVYLPLCICLLCLSTFFEFGAKVLHNLGFEQFILTDEMTAELIREGQELVKREKNKALRHLDHNTSQPPRPRKPIGEQQPLSTTTQHITSRSASDDRQELMNEAEPIGYSSNWNYDSTARPQKGLFDDI</sequence>
<dbReference type="OrthoDB" id="203099at2759"/>
<dbReference type="Pfam" id="PF04791">
    <property type="entry name" value="LMBR1"/>
    <property type="match status" value="2"/>
</dbReference>
<dbReference type="AlphaFoldDB" id="A0A7R9QHG0"/>
<dbReference type="GO" id="GO:0016020">
    <property type="term" value="C:membrane"/>
    <property type="evidence" value="ECO:0007669"/>
    <property type="project" value="UniProtKB-SubCell"/>
</dbReference>
<reference evidence="8" key="1">
    <citation type="submission" date="2020-11" db="EMBL/GenBank/DDBJ databases">
        <authorList>
            <person name="Tran Van P."/>
        </authorList>
    </citation>
    <scope>NUCLEOTIDE SEQUENCE</scope>
</reference>
<keyword evidence="5 7" id="KW-0472">Membrane</keyword>
<accession>A0A7R9QHG0</accession>
<feature type="transmembrane region" description="Helical" evidence="7">
    <location>
        <begin position="166"/>
        <end position="185"/>
    </location>
</feature>
<evidence type="ECO:0000256" key="7">
    <source>
        <dbReference type="SAM" id="Phobius"/>
    </source>
</evidence>
<feature type="region of interest" description="Disordered" evidence="6">
    <location>
        <begin position="499"/>
        <end position="570"/>
    </location>
</feature>
<dbReference type="EMBL" id="OC917020">
    <property type="protein sequence ID" value="CAD7645886.1"/>
    <property type="molecule type" value="Genomic_DNA"/>
</dbReference>
<evidence type="ECO:0000313" key="8">
    <source>
        <dbReference type="EMBL" id="CAD7645886.1"/>
    </source>
</evidence>
<feature type="compositionally biased region" description="Polar residues" evidence="6">
    <location>
        <begin position="550"/>
        <end position="561"/>
    </location>
</feature>
<comment type="subcellular location">
    <subcellularLocation>
        <location evidence="1">Membrane</location>
        <topology evidence="1">Multi-pass membrane protein</topology>
    </subcellularLocation>
</comment>
<name>A0A7R9QHG0_9ACAR</name>
<keyword evidence="3 7" id="KW-0812">Transmembrane</keyword>
<proteinExistence type="inferred from homology"/>
<evidence type="ECO:0000313" key="9">
    <source>
        <dbReference type="Proteomes" id="UP000728032"/>
    </source>
</evidence>
<organism evidence="8">
    <name type="scientific">Oppiella nova</name>
    <dbReference type="NCBI Taxonomy" id="334625"/>
    <lineage>
        <taxon>Eukaryota</taxon>
        <taxon>Metazoa</taxon>
        <taxon>Ecdysozoa</taxon>
        <taxon>Arthropoda</taxon>
        <taxon>Chelicerata</taxon>
        <taxon>Arachnida</taxon>
        <taxon>Acari</taxon>
        <taxon>Acariformes</taxon>
        <taxon>Sarcoptiformes</taxon>
        <taxon>Oribatida</taxon>
        <taxon>Brachypylina</taxon>
        <taxon>Oppioidea</taxon>
        <taxon>Oppiidae</taxon>
        <taxon>Oppiella</taxon>
    </lineage>
</organism>
<feature type="transmembrane region" description="Helical" evidence="7">
    <location>
        <begin position="32"/>
        <end position="52"/>
    </location>
</feature>
<protein>
    <recommendedName>
        <fullName evidence="10">LMBR1 domain-containing protein 2</fullName>
    </recommendedName>
</protein>
<evidence type="ECO:0008006" key="10">
    <source>
        <dbReference type="Google" id="ProtNLM"/>
    </source>
</evidence>
<evidence type="ECO:0000256" key="6">
    <source>
        <dbReference type="SAM" id="MobiDB-lite"/>
    </source>
</evidence>
<gene>
    <name evidence="8" type="ORF">ONB1V03_LOCUS5448</name>
</gene>
<feature type="transmembrane region" description="Helical" evidence="7">
    <location>
        <begin position="440"/>
        <end position="458"/>
    </location>
</feature>
<dbReference type="PANTHER" id="PTHR21355:SF0">
    <property type="entry name" value="G-PROTEIN COUPLED RECEPTOR-ASSOCIATED PROTEIN LMBRD2"/>
    <property type="match status" value="1"/>
</dbReference>
<evidence type="ECO:0000256" key="5">
    <source>
        <dbReference type="ARBA" id="ARBA00023136"/>
    </source>
</evidence>
<evidence type="ECO:0000256" key="1">
    <source>
        <dbReference type="ARBA" id="ARBA00004141"/>
    </source>
</evidence>
<dbReference type="InterPro" id="IPR051584">
    <property type="entry name" value="GPCR-associated_LMBR1"/>
</dbReference>
<feature type="transmembrane region" description="Helical" evidence="7">
    <location>
        <begin position="197"/>
        <end position="219"/>
    </location>
</feature>
<dbReference type="Proteomes" id="UP000728032">
    <property type="component" value="Unassembled WGS sequence"/>
</dbReference>
<keyword evidence="4 7" id="KW-1133">Transmembrane helix</keyword>
<dbReference type="EMBL" id="CAJPVJ010002195">
    <property type="protein sequence ID" value="CAG2165913.1"/>
    <property type="molecule type" value="Genomic_DNA"/>
</dbReference>
<evidence type="ECO:0000256" key="2">
    <source>
        <dbReference type="ARBA" id="ARBA00010487"/>
    </source>
</evidence>
<keyword evidence="9" id="KW-1185">Reference proteome</keyword>
<feature type="compositionally biased region" description="Polar residues" evidence="6">
    <location>
        <begin position="520"/>
        <end position="533"/>
    </location>
</feature>
<feature type="transmembrane region" description="Helical" evidence="7">
    <location>
        <begin position="403"/>
        <end position="420"/>
    </location>
</feature>
<dbReference type="InterPro" id="IPR006876">
    <property type="entry name" value="LMBR1-like_membr_prot"/>
</dbReference>
<comment type="similarity">
    <text evidence="2">Belongs to the LIMR family.</text>
</comment>